<dbReference type="RefSeq" id="WP_248269031.1">
    <property type="nucleotide sequence ID" value="NZ_CP096034.1"/>
</dbReference>
<feature type="domain" description="HAMP" evidence="15">
    <location>
        <begin position="184"/>
        <end position="236"/>
    </location>
</feature>
<keyword evidence="10" id="KW-0902">Two-component regulatory system</keyword>
<evidence type="ECO:0000256" key="3">
    <source>
        <dbReference type="ARBA" id="ARBA00012438"/>
    </source>
</evidence>
<keyword evidence="7" id="KW-0547">Nucleotide-binding</keyword>
<keyword evidence="12" id="KW-0175">Coiled coil</keyword>
<dbReference type="Pfam" id="PF00512">
    <property type="entry name" value="HisKA"/>
    <property type="match status" value="1"/>
</dbReference>
<evidence type="ECO:0000256" key="7">
    <source>
        <dbReference type="ARBA" id="ARBA00022741"/>
    </source>
</evidence>
<dbReference type="SMART" id="SM00387">
    <property type="entry name" value="HATPase_c"/>
    <property type="match status" value="1"/>
</dbReference>
<evidence type="ECO:0000256" key="9">
    <source>
        <dbReference type="ARBA" id="ARBA00022840"/>
    </source>
</evidence>
<dbReference type="PANTHER" id="PTHR45453:SF1">
    <property type="entry name" value="PHOSPHATE REGULON SENSOR PROTEIN PHOR"/>
    <property type="match status" value="1"/>
</dbReference>
<dbReference type="SUPFAM" id="SSF55874">
    <property type="entry name" value="ATPase domain of HSP90 chaperone/DNA topoisomerase II/histidine kinase"/>
    <property type="match status" value="1"/>
</dbReference>
<evidence type="ECO:0000256" key="2">
    <source>
        <dbReference type="ARBA" id="ARBA00004651"/>
    </source>
</evidence>
<evidence type="ECO:0000256" key="10">
    <source>
        <dbReference type="ARBA" id="ARBA00023012"/>
    </source>
</evidence>
<dbReference type="InterPro" id="IPR005467">
    <property type="entry name" value="His_kinase_dom"/>
</dbReference>
<evidence type="ECO:0000313" key="16">
    <source>
        <dbReference type="EMBL" id="UPM56116.1"/>
    </source>
</evidence>
<dbReference type="PANTHER" id="PTHR45453">
    <property type="entry name" value="PHOSPHATE REGULON SENSOR PROTEIN PHOR"/>
    <property type="match status" value="1"/>
</dbReference>
<keyword evidence="4" id="KW-1003">Cell membrane</keyword>
<evidence type="ECO:0000313" key="17">
    <source>
        <dbReference type="Proteomes" id="UP000830639"/>
    </source>
</evidence>
<dbReference type="Gene3D" id="1.10.287.130">
    <property type="match status" value="1"/>
</dbReference>
<dbReference type="EMBL" id="CP096034">
    <property type="protein sequence ID" value="UPM56116.1"/>
    <property type="molecule type" value="Genomic_DNA"/>
</dbReference>
<dbReference type="CDD" id="cd06225">
    <property type="entry name" value="HAMP"/>
    <property type="match status" value="1"/>
</dbReference>
<gene>
    <name evidence="16" type="ORF">MY490_09890</name>
</gene>
<dbReference type="PRINTS" id="PR00344">
    <property type="entry name" value="BCTRLSENSOR"/>
</dbReference>
<name>A0ABY4JQK0_9BACI</name>
<dbReference type="InterPro" id="IPR036097">
    <property type="entry name" value="HisK_dim/P_sf"/>
</dbReference>
<keyword evidence="5" id="KW-0597">Phosphoprotein</keyword>
<sequence length="469" mass="53160">MYKLKSVSTKLGVSFLLLTLLIETLIFSTLYLTLVNTRVNEEIHSLMARGNSHRDVLEKDFTSATIMHVAQMESYAETKVVIQSVDGTILGKSNSLDTLMKEHLDINKSHIKVNGTVIHSDWKKANYISTVSPIIINKDLKGYVYMFLKTKSIQDLVTRLKIIFSLAAIITFFITIITILFLSKRVTRPLISMKDETEKIARGNLSVSFKIESNDEISDLAKSIQKLATELDEMKNERNEFLASVAHELRTPLTFIRGYADIASREKISLEERTNYLSIIKEETDRMTALVQDLLFLAQTETHNFALTKSYKSICSLIHTVEEKVSGILNEKQIELHVICESDVSTYVDEHRMIQVFQNLLLNSANYAFPQSTIYLTSEVKNDFITISIQDHSLGIPKEDIPHIFKKFYRVDKSRTRLSGGTGLGLAIVKEIIDLHDGNITVESTVNVGTIFTILLPIESKIETHNLHI</sequence>
<evidence type="ECO:0000256" key="8">
    <source>
        <dbReference type="ARBA" id="ARBA00022777"/>
    </source>
</evidence>
<keyword evidence="13" id="KW-0812">Transmembrane</keyword>
<dbReference type="InterPro" id="IPR003594">
    <property type="entry name" value="HATPase_dom"/>
</dbReference>
<evidence type="ECO:0000259" key="15">
    <source>
        <dbReference type="PROSITE" id="PS50885"/>
    </source>
</evidence>
<dbReference type="Pfam" id="PF00672">
    <property type="entry name" value="HAMP"/>
    <property type="match status" value="1"/>
</dbReference>
<dbReference type="InterPro" id="IPR003660">
    <property type="entry name" value="HAMP_dom"/>
</dbReference>
<dbReference type="SMART" id="SM00304">
    <property type="entry name" value="HAMP"/>
    <property type="match status" value="1"/>
</dbReference>
<comment type="subcellular location">
    <subcellularLocation>
        <location evidence="2">Cell membrane</location>
        <topology evidence="2">Multi-pass membrane protein</topology>
    </subcellularLocation>
</comment>
<evidence type="ECO:0000256" key="12">
    <source>
        <dbReference type="SAM" id="Coils"/>
    </source>
</evidence>
<dbReference type="GO" id="GO:0016301">
    <property type="term" value="F:kinase activity"/>
    <property type="evidence" value="ECO:0007669"/>
    <property type="project" value="UniProtKB-KW"/>
</dbReference>
<dbReference type="Pfam" id="PF02518">
    <property type="entry name" value="HATPase_c"/>
    <property type="match status" value="1"/>
</dbReference>
<evidence type="ECO:0000259" key="14">
    <source>
        <dbReference type="PROSITE" id="PS50109"/>
    </source>
</evidence>
<dbReference type="CDD" id="cd00075">
    <property type="entry name" value="HATPase"/>
    <property type="match status" value="1"/>
</dbReference>
<evidence type="ECO:0000256" key="1">
    <source>
        <dbReference type="ARBA" id="ARBA00000085"/>
    </source>
</evidence>
<accession>A0ABY4JQK0</accession>
<dbReference type="CDD" id="cd00082">
    <property type="entry name" value="HisKA"/>
    <property type="match status" value="1"/>
</dbReference>
<keyword evidence="8 16" id="KW-0418">Kinase</keyword>
<dbReference type="Gene3D" id="6.10.340.10">
    <property type="match status" value="1"/>
</dbReference>
<evidence type="ECO:0000256" key="11">
    <source>
        <dbReference type="ARBA" id="ARBA00023136"/>
    </source>
</evidence>
<dbReference type="SUPFAM" id="SSF158472">
    <property type="entry name" value="HAMP domain-like"/>
    <property type="match status" value="1"/>
</dbReference>
<protein>
    <recommendedName>
        <fullName evidence="3">histidine kinase</fullName>
        <ecNumber evidence="3">2.7.13.3</ecNumber>
    </recommendedName>
</protein>
<organism evidence="16 17">
    <name type="scientific">Gottfriedia acidiceleris</name>
    <dbReference type="NCBI Taxonomy" id="371036"/>
    <lineage>
        <taxon>Bacteria</taxon>
        <taxon>Bacillati</taxon>
        <taxon>Bacillota</taxon>
        <taxon>Bacilli</taxon>
        <taxon>Bacillales</taxon>
        <taxon>Bacillaceae</taxon>
        <taxon>Gottfriedia</taxon>
    </lineage>
</organism>
<evidence type="ECO:0000256" key="4">
    <source>
        <dbReference type="ARBA" id="ARBA00022475"/>
    </source>
</evidence>
<dbReference type="SUPFAM" id="SSF47384">
    <property type="entry name" value="Homodimeric domain of signal transducing histidine kinase"/>
    <property type="match status" value="1"/>
</dbReference>
<feature type="coiled-coil region" evidence="12">
    <location>
        <begin position="217"/>
        <end position="244"/>
    </location>
</feature>
<evidence type="ECO:0000256" key="5">
    <source>
        <dbReference type="ARBA" id="ARBA00022553"/>
    </source>
</evidence>
<keyword evidence="13" id="KW-1133">Transmembrane helix</keyword>
<evidence type="ECO:0000256" key="6">
    <source>
        <dbReference type="ARBA" id="ARBA00022679"/>
    </source>
</evidence>
<feature type="domain" description="Histidine kinase" evidence="14">
    <location>
        <begin position="244"/>
        <end position="460"/>
    </location>
</feature>
<evidence type="ECO:0000256" key="13">
    <source>
        <dbReference type="SAM" id="Phobius"/>
    </source>
</evidence>
<dbReference type="Proteomes" id="UP000830639">
    <property type="component" value="Chromosome"/>
</dbReference>
<dbReference type="InterPro" id="IPR036890">
    <property type="entry name" value="HATPase_C_sf"/>
</dbReference>
<dbReference type="PROSITE" id="PS50109">
    <property type="entry name" value="HIS_KIN"/>
    <property type="match status" value="1"/>
</dbReference>
<keyword evidence="17" id="KW-1185">Reference proteome</keyword>
<dbReference type="InterPro" id="IPR004358">
    <property type="entry name" value="Sig_transdc_His_kin-like_C"/>
</dbReference>
<keyword evidence="9" id="KW-0067">ATP-binding</keyword>
<proteinExistence type="predicted"/>
<dbReference type="EC" id="2.7.13.3" evidence="3"/>
<feature type="transmembrane region" description="Helical" evidence="13">
    <location>
        <begin position="162"/>
        <end position="183"/>
    </location>
</feature>
<reference evidence="16 17" key="1">
    <citation type="submission" date="2022-04" db="EMBL/GenBank/DDBJ databases">
        <title>Mechanism of arsenic methylation and mitigation arsenic toxicity by Bacillus sp. LH14 from an Arsenic-Contaminated Paddy Soil.</title>
        <authorList>
            <person name="Wang D."/>
        </authorList>
    </citation>
    <scope>NUCLEOTIDE SEQUENCE [LARGE SCALE GENOMIC DNA]</scope>
    <source>
        <strain evidence="16 17">LH14</strain>
    </source>
</reference>
<dbReference type="PROSITE" id="PS50885">
    <property type="entry name" value="HAMP"/>
    <property type="match status" value="1"/>
</dbReference>
<keyword evidence="6" id="KW-0808">Transferase</keyword>
<keyword evidence="11 13" id="KW-0472">Membrane</keyword>
<comment type="catalytic activity">
    <reaction evidence="1">
        <text>ATP + protein L-histidine = ADP + protein N-phospho-L-histidine.</text>
        <dbReference type="EC" id="2.7.13.3"/>
    </reaction>
</comment>
<dbReference type="Gene3D" id="3.30.565.10">
    <property type="entry name" value="Histidine kinase-like ATPase, C-terminal domain"/>
    <property type="match status" value="1"/>
</dbReference>
<dbReference type="InterPro" id="IPR003661">
    <property type="entry name" value="HisK_dim/P_dom"/>
</dbReference>
<dbReference type="SMART" id="SM00388">
    <property type="entry name" value="HisKA"/>
    <property type="match status" value="1"/>
</dbReference>
<dbReference type="InterPro" id="IPR050351">
    <property type="entry name" value="BphY/WalK/GraS-like"/>
</dbReference>